<feature type="region of interest" description="Disordered" evidence="2">
    <location>
        <begin position="617"/>
        <end position="696"/>
    </location>
</feature>
<evidence type="ECO:0000256" key="2">
    <source>
        <dbReference type="SAM" id="MobiDB-lite"/>
    </source>
</evidence>
<dbReference type="InterPro" id="IPR036420">
    <property type="entry name" value="BRCT_dom_sf"/>
</dbReference>
<dbReference type="GO" id="GO:0006270">
    <property type="term" value="P:DNA replication initiation"/>
    <property type="evidence" value="ECO:0007669"/>
    <property type="project" value="TreeGrafter"/>
</dbReference>
<dbReference type="CDD" id="cd17723">
    <property type="entry name" value="BRCT_Rad4_rpt4"/>
    <property type="match status" value="1"/>
</dbReference>
<dbReference type="SUPFAM" id="SSF52113">
    <property type="entry name" value="BRCT domain"/>
    <property type="match status" value="4"/>
</dbReference>
<dbReference type="PANTHER" id="PTHR13561:SF20">
    <property type="entry name" value="DNA TOPOISOMERASE 2-BINDING PROTEIN 1"/>
    <property type="match status" value="1"/>
</dbReference>
<feature type="domain" description="BRCT" evidence="3">
    <location>
        <begin position="524"/>
        <end position="608"/>
    </location>
</feature>
<evidence type="ECO:0000256" key="1">
    <source>
        <dbReference type="ARBA" id="ARBA00022737"/>
    </source>
</evidence>
<keyword evidence="1" id="KW-0677">Repeat</keyword>
<feature type="compositionally biased region" description="Acidic residues" evidence="2">
    <location>
        <begin position="679"/>
        <end position="688"/>
    </location>
</feature>
<feature type="compositionally biased region" description="Polar residues" evidence="2">
    <location>
        <begin position="714"/>
        <end position="723"/>
    </location>
</feature>
<feature type="region of interest" description="Disordered" evidence="2">
    <location>
        <begin position="713"/>
        <end position="813"/>
    </location>
</feature>
<feature type="domain" description="BRCT" evidence="3">
    <location>
        <begin position="414"/>
        <end position="511"/>
    </location>
</feature>
<reference evidence="4 5" key="1">
    <citation type="submission" date="2019-04" db="EMBL/GenBank/DDBJ databases">
        <title>High contiguity whole genome sequence and gene annotation resource for two Venturia nashicola isolates.</title>
        <authorList>
            <person name="Prokchorchik M."/>
            <person name="Won K."/>
            <person name="Lee Y."/>
            <person name="Choi E.D."/>
            <person name="Segonzac C."/>
            <person name="Sohn K.H."/>
        </authorList>
    </citation>
    <scope>NUCLEOTIDE SEQUENCE [LARGE SCALE GENOMIC DNA]</scope>
    <source>
        <strain evidence="4 5">PRI2</strain>
    </source>
</reference>
<feature type="compositionally biased region" description="Pro residues" evidence="2">
    <location>
        <begin position="396"/>
        <end position="408"/>
    </location>
</feature>
<keyword evidence="5" id="KW-1185">Reference proteome</keyword>
<dbReference type="InterPro" id="IPR059215">
    <property type="entry name" value="BRCT2_TopBP1-like"/>
</dbReference>
<dbReference type="InterPro" id="IPR001357">
    <property type="entry name" value="BRCT_dom"/>
</dbReference>
<sequence>MCYNWIVCRQEGRKCLEFFLQLLVGDSRAVQGLQGSMAKDSREKMRCDELLMVLSEEGENDGVEPAFGQNDTARVAVASLSLSTVASLSLSTRTRLQLHLPWACNMAADLSRERPLAGLVLCCTSIPPDARHALSASAIQMGADHKYDLTSDVTHLVVGNIDTQKYGYVAKERPDVKIVLPEFIEAVRVQWMQGGETNVAELEKEYHVKTFWGLQICLTGFDDVNQREHIKSLAETNGANYHGDLTKIVTHLIAAAPVGKKYEHARRWGIKVVSIEWLDHSLERGMVLDESLYDPSMAPEERGKNAWNKQALEVIIQRKRLREENPEVVSQNKRKIRRTMSVRLGSQQGSMWAEMASAGSAQAAQDEWQPVEFDGVLGAIPPHLDSKSADTTPNPTVEPPKTKAPPPELKIKPQVKGVFRGKLVYIHGFTGAKLEILQNHLESHGARLCISPADTEDEDLGDGCLLIPHDVPEDSLQPVPAPASEWQRVTEWWVENCLASKVLVNPEDEPLCRPFSNLAIQGCKGMTISVTGFTGVELLHVVKAIKIMGATYEDFLVAERSLLLCKSTVRNQDKLDFAADNGVPVVSEKWLLACLKEGVKQSFESYELSQETPTVPLKRDSKKFSSKSLGKAKLPSKPDRPQQLQFQKHATKRKESLPLKPTKSLRLSPAKSKRVGPFTEEDLDDDQEPAIAPRVVEDEIPYFPSLPLRELSQGEVNSLSPRRSISADKEAPPAASAPSTDLSKNPSSANSSSAHLTETIAALLAQSKERSNSAALEEEVDALTKRRKGKLGRAISGSFGSSNGLSRTSSTDAAYVPAYDQEKKPDQAPPMPSQKILYETEEREEKAKLIARLGGKVMDPAEYDATVVAKSIGTVKELMVGDPGGMRRRRGRQ</sequence>
<dbReference type="AlphaFoldDB" id="A0A4Z1PCS0"/>
<dbReference type="STRING" id="86259.A0A4Z1PCS0"/>
<proteinExistence type="predicted"/>
<feature type="domain" description="BRCT" evidence="3">
    <location>
        <begin position="111"/>
        <end position="184"/>
    </location>
</feature>
<dbReference type="PROSITE" id="PS50172">
    <property type="entry name" value="BRCT"/>
    <property type="match status" value="4"/>
</dbReference>
<dbReference type="Pfam" id="PF00533">
    <property type="entry name" value="BRCT"/>
    <property type="match status" value="1"/>
</dbReference>
<feature type="compositionally biased region" description="Polar residues" evidence="2">
    <location>
        <begin position="798"/>
        <end position="812"/>
    </location>
</feature>
<accession>A0A4Z1PCS0</accession>
<dbReference type="GO" id="GO:0033314">
    <property type="term" value="P:mitotic DNA replication checkpoint signaling"/>
    <property type="evidence" value="ECO:0007669"/>
    <property type="project" value="TreeGrafter"/>
</dbReference>
<dbReference type="Proteomes" id="UP000298493">
    <property type="component" value="Unassembled WGS sequence"/>
</dbReference>
<dbReference type="Pfam" id="PF12738">
    <property type="entry name" value="PTCB-BRCT"/>
    <property type="match status" value="2"/>
</dbReference>
<dbReference type="SMART" id="SM00292">
    <property type="entry name" value="BRCT"/>
    <property type="match status" value="4"/>
</dbReference>
<name>A0A4Z1PCS0_9PEZI</name>
<gene>
    <name evidence="4" type="ORF">E6O75_ATG06044</name>
</gene>
<evidence type="ECO:0000313" key="5">
    <source>
        <dbReference type="Proteomes" id="UP000298493"/>
    </source>
</evidence>
<feature type="domain" description="BRCT" evidence="3">
    <location>
        <begin position="206"/>
        <end position="295"/>
    </location>
</feature>
<dbReference type="CDD" id="cd17731">
    <property type="entry name" value="BRCT_TopBP1_rpt2_like"/>
    <property type="match status" value="1"/>
</dbReference>
<dbReference type="Gene3D" id="3.40.50.10190">
    <property type="entry name" value="BRCT domain"/>
    <property type="match status" value="4"/>
</dbReference>
<evidence type="ECO:0000259" key="3">
    <source>
        <dbReference type="PROSITE" id="PS50172"/>
    </source>
</evidence>
<protein>
    <submittedName>
        <fullName evidence="4">Putative vacuolar protein sorting-associated protein 16</fullName>
    </submittedName>
</protein>
<dbReference type="PANTHER" id="PTHR13561">
    <property type="entry name" value="DNA REPLICATION REGULATOR DPB11-RELATED"/>
    <property type="match status" value="1"/>
</dbReference>
<evidence type="ECO:0000313" key="4">
    <source>
        <dbReference type="EMBL" id="TID18923.1"/>
    </source>
</evidence>
<dbReference type="CDD" id="cd18433">
    <property type="entry name" value="BRCT_Rad4_rpt3"/>
    <property type="match status" value="1"/>
</dbReference>
<feature type="compositionally biased region" description="Low complexity" evidence="2">
    <location>
        <begin position="743"/>
        <end position="754"/>
    </location>
</feature>
<dbReference type="GO" id="GO:0007095">
    <property type="term" value="P:mitotic G2 DNA damage checkpoint signaling"/>
    <property type="evidence" value="ECO:0007669"/>
    <property type="project" value="TreeGrafter"/>
</dbReference>
<feature type="region of interest" description="Disordered" evidence="2">
    <location>
        <begin position="379"/>
        <end position="409"/>
    </location>
</feature>
<comment type="caution">
    <text evidence="4">The sequence shown here is derived from an EMBL/GenBank/DDBJ whole genome shotgun (WGS) entry which is preliminary data.</text>
</comment>
<organism evidence="4 5">
    <name type="scientific">Venturia nashicola</name>
    <dbReference type="NCBI Taxonomy" id="86259"/>
    <lineage>
        <taxon>Eukaryota</taxon>
        <taxon>Fungi</taxon>
        <taxon>Dikarya</taxon>
        <taxon>Ascomycota</taxon>
        <taxon>Pezizomycotina</taxon>
        <taxon>Dothideomycetes</taxon>
        <taxon>Pleosporomycetidae</taxon>
        <taxon>Venturiales</taxon>
        <taxon>Venturiaceae</taxon>
        <taxon>Venturia</taxon>
    </lineage>
</organism>
<dbReference type="EMBL" id="SNSC02000013">
    <property type="protein sequence ID" value="TID18923.1"/>
    <property type="molecule type" value="Genomic_DNA"/>
</dbReference>